<keyword evidence="4" id="KW-0564">Palmitate</keyword>
<feature type="chain" id="PRO_5046510354" evidence="6">
    <location>
        <begin position="25"/>
        <end position="446"/>
    </location>
</feature>
<keyword evidence="2 6" id="KW-0732">Signal</keyword>
<dbReference type="SUPFAM" id="SSF53850">
    <property type="entry name" value="Periplasmic binding protein-like II"/>
    <property type="match status" value="1"/>
</dbReference>
<organism evidence="7 8">
    <name type="scientific">Agromyces indicus</name>
    <dbReference type="NCBI Taxonomy" id="758919"/>
    <lineage>
        <taxon>Bacteria</taxon>
        <taxon>Bacillati</taxon>
        <taxon>Actinomycetota</taxon>
        <taxon>Actinomycetes</taxon>
        <taxon>Micrococcales</taxon>
        <taxon>Microbacteriaceae</taxon>
        <taxon>Agromyces</taxon>
    </lineage>
</organism>
<name>A0ABU1FI83_9MICO</name>
<proteinExistence type="predicted"/>
<dbReference type="InterPro" id="IPR050490">
    <property type="entry name" value="Bact_solute-bd_prot1"/>
</dbReference>
<feature type="signal peptide" evidence="6">
    <location>
        <begin position="1"/>
        <end position="24"/>
    </location>
</feature>
<evidence type="ECO:0000313" key="7">
    <source>
        <dbReference type="EMBL" id="MDR5691467.1"/>
    </source>
</evidence>
<keyword evidence="8" id="KW-1185">Reference proteome</keyword>
<dbReference type="InterPro" id="IPR006059">
    <property type="entry name" value="SBP"/>
</dbReference>
<comment type="caution">
    <text evidence="7">The sequence shown here is derived from an EMBL/GenBank/DDBJ whole genome shotgun (WGS) entry which is preliminary data.</text>
</comment>
<dbReference type="PROSITE" id="PS51257">
    <property type="entry name" value="PROKAR_LIPOPROTEIN"/>
    <property type="match status" value="1"/>
</dbReference>
<protein>
    <submittedName>
        <fullName evidence="7">Extracellular solute-binding protein</fullName>
    </submittedName>
</protein>
<dbReference type="Pfam" id="PF01547">
    <property type="entry name" value="SBP_bac_1"/>
    <property type="match status" value="1"/>
</dbReference>
<dbReference type="PANTHER" id="PTHR43649">
    <property type="entry name" value="ARABINOSE-BINDING PROTEIN-RELATED"/>
    <property type="match status" value="1"/>
</dbReference>
<keyword evidence="5" id="KW-0449">Lipoprotein</keyword>
<evidence type="ECO:0000256" key="1">
    <source>
        <dbReference type="ARBA" id="ARBA00022475"/>
    </source>
</evidence>
<dbReference type="RefSeq" id="WP_067946429.1">
    <property type="nucleotide sequence ID" value="NZ_BAABBS010000003.1"/>
</dbReference>
<keyword evidence="3" id="KW-0472">Membrane</keyword>
<keyword evidence="1" id="KW-1003">Cell membrane</keyword>
<dbReference type="Gene3D" id="3.40.190.10">
    <property type="entry name" value="Periplasmic binding protein-like II"/>
    <property type="match status" value="3"/>
</dbReference>
<evidence type="ECO:0000256" key="4">
    <source>
        <dbReference type="ARBA" id="ARBA00023139"/>
    </source>
</evidence>
<accession>A0ABU1FI83</accession>
<sequence length="446" mass="47764">MRHTKRAVTAALLTSAALALTGCAAGGASSGGGGGDAAASCEPAGEDVTLTFTSWIPGIEDAVAIWNEENPDIQVEVQTGPSGNAGTYQNFFNQLEAGNAPDLGQIEYDALPNFRVQDGLVNLGACEDVLAAEDQFLDWTWGQVTLGTEDEVYGIPQDQGPMALFYRSDLFEQAGIEVPTTWEEYREAAVTIREQGGYITNFSQTDINQFAGFVWQAGGQWFANDGDAWTVELTSDESMTVAEYWQDLIENDLVSTYPAWTDEWNNAYNSGEVWTWNSAVWGANSILSGAPDTAGNWSVALAPQWNEGDAVAGNWGGSSIAVFNGTDHLYEAAKFALWLNTSEEALTSLNETAQIYPATEAGLDLPVLKEGVEFYGGQPIYDVFAEAAAQVSPDFVWGPTMTQTYADVSDGFKAAASGSSTLMEALEKGQESTIKALEAQSIPVAE</sequence>
<dbReference type="EMBL" id="JAVKGS010000001">
    <property type="protein sequence ID" value="MDR5691467.1"/>
    <property type="molecule type" value="Genomic_DNA"/>
</dbReference>
<evidence type="ECO:0000256" key="5">
    <source>
        <dbReference type="ARBA" id="ARBA00023288"/>
    </source>
</evidence>
<evidence type="ECO:0000313" key="8">
    <source>
        <dbReference type="Proteomes" id="UP001260072"/>
    </source>
</evidence>
<evidence type="ECO:0000256" key="2">
    <source>
        <dbReference type="ARBA" id="ARBA00022729"/>
    </source>
</evidence>
<gene>
    <name evidence="7" type="ORF">RH861_05250</name>
</gene>
<evidence type="ECO:0000256" key="3">
    <source>
        <dbReference type="ARBA" id="ARBA00023136"/>
    </source>
</evidence>
<dbReference type="Proteomes" id="UP001260072">
    <property type="component" value="Unassembled WGS sequence"/>
</dbReference>
<evidence type="ECO:0000256" key="6">
    <source>
        <dbReference type="SAM" id="SignalP"/>
    </source>
</evidence>
<reference evidence="8" key="1">
    <citation type="submission" date="2023-07" db="EMBL/GenBank/DDBJ databases">
        <title>Description of three actinobacteria isolated from air of manufacturing shop in a pharmaceutical factory.</title>
        <authorList>
            <person name="Zhang D.-F."/>
        </authorList>
    </citation>
    <scope>NUCLEOTIDE SEQUENCE [LARGE SCALE GENOMIC DNA]</scope>
    <source>
        <strain evidence="8">CCTCC AB 2011122</strain>
    </source>
</reference>
<dbReference type="PANTHER" id="PTHR43649:SF33">
    <property type="entry name" value="POLYGALACTURONAN_RHAMNOGALACTURONAN-BINDING PROTEIN YTCQ"/>
    <property type="match status" value="1"/>
</dbReference>